<dbReference type="Proteomes" id="UP000004038">
    <property type="component" value="Unassembled WGS sequence"/>
</dbReference>
<dbReference type="AlphaFoldDB" id="H0FW83"/>
<dbReference type="EMBL" id="AGVV01000009">
    <property type="protein sequence ID" value="EHK78719.1"/>
    <property type="molecule type" value="Genomic_DNA"/>
</dbReference>
<dbReference type="InterPro" id="IPR036111">
    <property type="entry name" value="Mal/L-sulfo/L-lacto_DH-like_sf"/>
</dbReference>
<dbReference type="RefSeq" id="WP_003527012.1">
    <property type="nucleotide sequence ID" value="NZ_AGVV01000009.1"/>
</dbReference>
<dbReference type="Gene3D" id="3.30.1370.60">
    <property type="entry name" value="Hypothetical oxidoreductase yiak, domain 2"/>
    <property type="match status" value="1"/>
</dbReference>
<evidence type="ECO:0000313" key="3">
    <source>
        <dbReference type="EMBL" id="EHK78719.1"/>
    </source>
</evidence>
<dbReference type="InterPro" id="IPR043144">
    <property type="entry name" value="Mal/L-sulf/L-lact_DH-like_ah"/>
</dbReference>
<gene>
    <name evidence="3" type="ORF">SM0020_07227</name>
</gene>
<dbReference type="PANTHER" id="PTHR11091">
    <property type="entry name" value="OXIDOREDUCTASE-RELATED"/>
    <property type="match status" value="1"/>
</dbReference>
<dbReference type="InterPro" id="IPR003767">
    <property type="entry name" value="Malate/L-lactate_DH-like"/>
</dbReference>
<dbReference type="Pfam" id="PF02615">
    <property type="entry name" value="Ldh_2"/>
    <property type="match status" value="1"/>
</dbReference>
<dbReference type="PATRIC" id="fig|1107881.3.peg.1447"/>
<protein>
    <submittedName>
        <fullName evidence="3">Malate/L-lactate dehydrogenase</fullName>
    </submittedName>
</protein>
<dbReference type="Gene3D" id="1.10.1530.10">
    <property type="match status" value="1"/>
</dbReference>
<dbReference type="SUPFAM" id="SSF89733">
    <property type="entry name" value="L-sulfolactate dehydrogenase-like"/>
    <property type="match status" value="1"/>
</dbReference>
<dbReference type="GO" id="GO:0016491">
    <property type="term" value="F:oxidoreductase activity"/>
    <property type="evidence" value="ECO:0007669"/>
    <property type="project" value="UniProtKB-KW"/>
</dbReference>
<proteinExistence type="inferred from homology"/>
<keyword evidence="2" id="KW-0560">Oxidoreductase</keyword>
<organism evidence="3 4">
    <name type="scientific">Sinorhizobium meliloti CCNWSX0020</name>
    <dbReference type="NCBI Taxonomy" id="1107881"/>
    <lineage>
        <taxon>Bacteria</taxon>
        <taxon>Pseudomonadati</taxon>
        <taxon>Pseudomonadota</taxon>
        <taxon>Alphaproteobacteria</taxon>
        <taxon>Hyphomicrobiales</taxon>
        <taxon>Rhizobiaceae</taxon>
        <taxon>Sinorhizobium/Ensifer group</taxon>
        <taxon>Sinorhizobium</taxon>
    </lineage>
</organism>
<accession>H0FW83</accession>
<dbReference type="PANTHER" id="PTHR11091:SF0">
    <property type="entry name" value="MALATE DEHYDROGENASE"/>
    <property type="match status" value="1"/>
</dbReference>
<evidence type="ECO:0000313" key="4">
    <source>
        <dbReference type="Proteomes" id="UP000004038"/>
    </source>
</evidence>
<name>H0FW83_RHIML</name>
<evidence type="ECO:0000256" key="1">
    <source>
        <dbReference type="ARBA" id="ARBA00006056"/>
    </source>
</evidence>
<dbReference type="InterPro" id="IPR043143">
    <property type="entry name" value="Mal/L-sulf/L-lact_DH-like_NADP"/>
</dbReference>
<sequence length="336" mass="34318">MTPVETSREEIEAVCLEALTVHGAAAENARAVASAIATAEADGNRVCGLYYLPIFCRHLAVGKVDGEAVPEVRTCGVTVTVDARSGFAHPAIAAGTPALIDLARQAGLAAMAVRNSYNCLALGHHVRPLADAGLIGICVSNAPASVAPPGATRALFGTNPLAFAVPSKEGAPTIVVDQSMSAVTKTEMILRRDRGEAIPIGWAQDGNGQPTTDAATGLEGSLLPAGGRKGANIALLVEILAAALTGSALSTEASAFGNDEGGPPHVGQFLIAIDPGHFAAGHFSEAMDNLVASHDAAGVRLPGHSGRKQPVCVDADLWKKAVLISKAKNRQEPGSR</sequence>
<comment type="similarity">
    <text evidence="1">Belongs to the LDH2/MDH2 oxidoreductase family.</text>
</comment>
<reference evidence="3 4" key="1">
    <citation type="journal article" date="2012" name="J. Bacteriol.">
        <title>Draft Genome Sequence of Sinorhizobium meliloti CCNWSX0020, a Nitrogen-Fixing Symbiont with Copper Tolerance Capability Isolated from Lead-Zinc Mine Tailings.</title>
        <authorList>
            <person name="Li Z."/>
            <person name="Ma Z."/>
            <person name="Hao X."/>
            <person name="Wei G."/>
        </authorList>
    </citation>
    <scope>NUCLEOTIDE SEQUENCE [LARGE SCALE GENOMIC DNA]</scope>
    <source>
        <strain evidence="3 4">CCNWSX0020</strain>
    </source>
</reference>
<evidence type="ECO:0000256" key="2">
    <source>
        <dbReference type="ARBA" id="ARBA00023002"/>
    </source>
</evidence>